<feature type="active site" description="Proton donor" evidence="2">
    <location>
        <position position="42"/>
    </location>
</feature>
<evidence type="ECO:0000313" key="3">
    <source>
        <dbReference type="EMBL" id="BBB32002.1"/>
    </source>
</evidence>
<dbReference type="EMBL" id="AP017470">
    <property type="protein sequence ID" value="BBB32002.1"/>
    <property type="molecule type" value="Genomic_DNA"/>
</dbReference>
<evidence type="ECO:0000256" key="2">
    <source>
        <dbReference type="HAMAP-Rule" id="MF_01940"/>
    </source>
</evidence>
<dbReference type="PANTHER" id="PTHR35561">
    <property type="entry name" value="RNA 2',3'-CYCLIC PHOSPHODIESTERASE"/>
    <property type="match status" value="1"/>
</dbReference>
<feature type="short sequence motif" description="HXTX 1" evidence="2">
    <location>
        <begin position="42"/>
        <end position="45"/>
    </location>
</feature>
<evidence type="ECO:0000256" key="1">
    <source>
        <dbReference type="ARBA" id="ARBA00022801"/>
    </source>
</evidence>
<dbReference type="PANTHER" id="PTHR35561:SF1">
    <property type="entry name" value="RNA 2',3'-CYCLIC PHOSPHODIESTERASE"/>
    <property type="match status" value="1"/>
</dbReference>
<dbReference type="EC" id="3.1.4.58" evidence="2"/>
<accession>A0A7R6PKV7</accession>
<sequence length="180" mass="20932">MKKRLFLALELPENIKNELIIQQNNLVKKLGVKGKTHRDALHLTLKFIGDFEEEKIESLSSEIERFTEKIHPFTLTLEKLSCFPDCFKPRIVFVSSIPLQPIKAIAESLDSICERFGVKPEKRQFKPHITIYRVKKQAKIEEKKVNPLQFTVNSITLFESILKPDRAYYKVVKSFKLSGE</sequence>
<keyword evidence="1 2" id="KW-0378">Hydrolase</keyword>
<dbReference type="Proteomes" id="UP000595564">
    <property type="component" value="Chromosome"/>
</dbReference>
<dbReference type="HAMAP" id="MF_01940">
    <property type="entry name" value="RNA_CPDase"/>
    <property type="match status" value="1"/>
</dbReference>
<feature type="active site" description="Proton acceptor" evidence="2">
    <location>
        <position position="128"/>
    </location>
</feature>
<reference evidence="3 4" key="1">
    <citation type="journal article" date="2012" name="Extremophiles">
        <title>Thermotomaculum hydrothermale gen. nov., sp. nov., a novel heterotrophic thermophile within the phylum Acidobacteria from a deep-sea hydrothermal vent chimney in the Southern Okinawa Trough.</title>
        <authorList>
            <person name="Izumi H."/>
            <person name="Nunoura T."/>
            <person name="Miyazaki M."/>
            <person name="Mino S."/>
            <person name="Toki T."/>
            <person name="Takai K."/>
            <person name="Sako Y."/>
            <person name="Sawabe T."/>
            <person name="Nakagawa S."/>
        </authorList>
    </citation>
    <scope>NUCLEOTIDE SEQUENCE [LARGE SCALE GENOMIC DNA]</scope>
    <source>
        <strain evidence="3 4">AC55</strain>
    </source>
</reference>
<keyword evidence="3" id="KW-0436">Ligase</keyword>
<dbReference type="KEGG" id="thyd:TTHT_0392"/>
<dbReference type="InterPro" id="IPR009097">
    <property type="entry name" value="Cyclic_Pdiesterase"/>
</dbReference>
<dbReference type="RefSeq" id="WP_201328336.1">
    <property type="nucleotide sequence ID" value="NZ_AP017470.1"/>
</dbReference>
<name>A0A7R6PKV7_9BACT</name>
<dbReference type="InterPro" id="IPR004175">
    <property type="entry name" value="RNA_CPDase"/>
</dbReference>
<keyword evidence="4" id="KW-1185">Reference proteome</keyword>
<dbReference type="AlphaFoldDB" id="A0A7R6PKV7"/>
<comment type="catalytic activity">
    <reaction evidence="2">
        <text>a 3'-end 2',3'-cyclophospho-ribonucleotide-RNA + H2O = a 3'-end 2'-phospho-ribonucleotide-RNA + H(+)</text>
        <dbReference type="Rhea" id="RHEA:11828"/>
        <dbReference type="Rhea" id="RHEA-COMP:10464"/>
        <dbReference type="Rhea" id="RHEA-COMP:17353"/>
        <dbReference type="ChEBI" id="CHEBI:15377"/>
        <dbReference type="ChEBI" id="CHEBI:15378"/>
        <dbReference type="ChEBI" id="CHEBI:83064"/>
        <dbReference type="ChEBI" id="CHEBI:173113"/>
        <dbReference type="EC" id="3.1.4.58"/>
    </reaction>
</comment>
<dbReference type="Pfam" id="PF13563">
    <property type="entry name" value="2_5_RNA_ligase2"/>
    <property type="match status" value="1"/>
</dbReference>
<evidence type="ECO:0000313" key="4">
    <source>
        <dbReference type="Proteomes" id="UP000595564"/>
    </source>
</evidence>
<protein>
    <recommendedName>
        <fullName evidence="2">RNA 2',3'-cyclic phosphodiesterase</fullName>
        <shortName evidence="2">RNA 2',3'-CPDase</shortName>
        <ecNumber evidence="2">3.1.4.58</ecNumber>
    </recommendedName>
</protein>
<dbReference type="GO" id="GO:0008664">
    <property type="term" value="F:RNA 2',3'-cyclic 3'-phosphodiesterase activity"/>
    <property type="evidence" value="ECO:0007669"/>
    <property type="project" value="UniProtKB-EC"/>
</dbReference>
<dbReference type="SUPFAM" id="SSF55144">
    <property type="entry name" value="LigT-like"/>
    <property type="match status" value="1"/>
</dbReference>
<dbReference type="GO" id="GO:0004113">
    <property type="term" value="F:2',3'-cyclic-nucleotide 3'-phosphodiesterase activity"/>
    <property type="evidence" value="ECO:0007669"/>
    <property type="project" value="InterPro"/>
</dbReference>
<dbReference type="GO" id="GO:0016874">
    <property type="term" value="F:ligase activity"/>
    <property type="evidence" value="ECO:0007669"/>
    <property type="project" value="UniProtKB-KW"/>
</dbReference>
<comment type="function">
    <text evidence="2">Hydrolyzes RNA 2',3'-cyclic phosphodiester to an RNA 2'-phosphomonoester.</text>
</comment>
<feature type="short sequence motif" description="HXTX 2" evidence="2">
    <location>
        <begin position="128"/>
        <end position="131"/>
    </location>
</feature>
<proteinExistence type="inferred from homology"/>
<gene>
    <name evidence="3" type="primary">ligT</name>
    <name evidence="3" type="ORF">TTHT_0392</name>
</gene>
<dbReference type="NCBIfam" id="TIGR02258">
    <property type="entry name" value="2_5_ligase"/>
    <property type="match status" value="1"/>
</dbReference>
<organism evidence="3 4">
    <name type="scientific">Thermotomaculum hydrothermale</name>
    <dbReference type="NCBI Taxonomy" id="981385"/>
    <lineage>
        <taxon>Bacteria</taxon>
        <taxon>Pseudomonadati</taxon>
        <taxon>Acidobacteriota</taxon>
        <taxon>Holophagae</taxon>
        <taxon>Thermotomaculales</taxon>
        <taxon>Thermotomaculaceae</taxon>
        <taxon>Thermotomaculum</taxon>
    </lineage>
</organism>
<dbReference type="Gene3D" id="3.90.1140.10">
    <property type="entry name" value="Cyclic phosphodiesterase"/>
    <property type="match status" value="1"/>
</dbReference>
<comment type="similarity">
    <text evidence="2">Belongs to the 2H phosphoesterase superfamily. ThpR family.</text>
</comment>